<organism evidence="3 4">
    <name type="scientific">Blattamonas nauphoetae</name>
    <dbReference type="NCBI Taxonomy" id="2049346"/>
    <lineage>
        <taxon>Eukaryota</taxon>
        <taxon>Metamonada</taxon>
        <taxon>Preaxostyla</taxon>
        <taxon>Oxymonadida</taxon>
        <taxon>Blattamonas</taxon>
    </lineage>
</organism>
<evidence type="ECO:0000313" key="4">
    <source>
        <dbReference type="Proteomes" id="UP001281761"/>
    </source>
</evidence>
<feature type="compositionally biased region" description="Polar residues" evidence="1">
    <location>
        <begin position="11"/>
        <end position="21"/>
    </location>
</feature>
<evidence type="ECO:0000256" key="2">
    <source>
        <dbReference type="SAM" id="Phobius"/>
    </source>
</evidence>
<feature type="compositionally biased region" description="Basic and acidic residues" evidence="1">
    <location>
        <begin position="1"/>
        <end position="10"/>
    </location>
</feature>
<keyword evidence="2" id="KW-0812">Transmembrane</keyword>
<proteinExistence type="predicted"/>
<reference evidence="3 4" key="1">
    <citation type="journal article" date="2022" name="bioRxiv">
        <title>Genomics of Preaxostyla Flagellates Illuminates Evolutionary Transitions and the Path Towards Mitochondrial Loss.</title>
        <authorList>
            <person name="Novak L.V.F."/>
            <person name="Treitli S.C."/>
            <person name="Pyrih J."/>
            <person name="Halakuc P."/>
            <person name="Pipaliya S.V."/>
            <person name="Vacek V."/>
            <person name="Brzon O."/>
            <person name="Soukal P."/>
            <person name="Eme L."/>
            <person name="Dacks J.B."/>
            <person name="Karnkowska A."/>
            <person name="Elias M."/>
            <person name="Hampl V."/>
        </authorList>
    </citation>
    <scope>NUCLEOTIDE SEQUENCE [LARGE SCALE GENOMIC DNA]</scope>
    <source>
        <strain evidence="3">NAU3</strain>
        <tissue evidence="3">Gut</tissue>
    </source>
</reference>
<evidence type="ECO:0000313" key="3">
    <source>
        <dbReference type="EMBL" id="KAK2947067.1"/>
    </source>
</evidence>
<dbReference type="SUPFAM" id="SSF51126">
    <property type="entry name" value="Pectin lyase-like"/>
    <property type="match status" value="1"/>
</dbReference>
<dbReference type="InterPro" id="IPR011050">
    <property type="entry name" value="Pectin_lyase_fold/virulence"/>
</dbReference>
<comment type="caution">
    <text evidence="3">The sequence shown here is derived from an EMBL/GenBank/DDBJ whole genome shotgun (WGS) entry which is preliminary data.</text>
</comment>
<evidence type="ECO:0000256" key="1">
    <source>
        <dbReference type="SAM" id="MobiDB-lite"/>
    </source>
</evidence>
<dbReference type="EMBL" id="JARBJD010000211">
    <property type="protein sequence ID" value="KAK2947067.1"/>
    <property type="molecule type" value="Genomic_DNA"/>
</dbReference>
<sequence length="1017" mass="110029">MDHRQWKGRENQNFNLSNSRAESPALQLSLKPDDSFPTFEIGSPLQIVGELVGFLIRNELRAENHEHQTIPHGGVGCTNRHIRRCEIDRDLNKTNYSRFQKEGLTVVFLANPYTGGSAYASMGKFDHELCGHSKLPCGVIHRAHNIAKESSVKSYDAAVIVQTDFDLTESVTSMKPITWTSSSSQMRTISTATSTITVESETFTAHTLHFTPKIIQTSPTLFAISGTGSLVISSSKLSSFTLDEPLIKHEGASVEITGTAIEHITLSTTSAIVASKPLTITHSFFTSCSSTANGGVFFFEQANHIVIRNSSFTSCSSGGHGGCCFVSLSPTQNQWDFEVDATFIDCSCGEGKHGKWIHFTHLLFPPILDTRKWPAQKNGLTLANRTLFTAQVENQGVASPIDLIDFLVFTPSTTIHVSNSKTGSTLGSCGSQSSPCCSLDVGLNRLSEEHSGTIRVVDNTTFNFTSPIEHDVLISSSSAGKATIFLTQPPEVVSDIKLHCFSSLTLDSLLFCVLDGLLRITCLINSNDGTLIVSNCDFREIELLGVLLDISSSHAEIRSTVFDQIKADANGYSGAVILSASLNEDASLLMDDVTIVSPELVDTQNGLYSGIEARITQTAGTPVFSFTNFKFLPDSGSPSSRLHFVTIVGEDLKTLIEFGDSRFEGSYETVEEGTWLWGINTEGASTRGESLLYSLVGTGGAVGVSSDGEDSEECGYFGDWCRTLSRAVGLAKTKMDPAVSVQGRVEIGSSITAKTELLIKGRTQNDGLEFLNELHLDFSGEQAIVTFDTLEMEIKSTFEDRSVITLNVGAHLKLNNLKIAITAPQSKPFVTSQKSKLSLTEISLNGHNSEISDSHFLFMDGELSVLKSLFDKVASNPAGSHSPFSLRAVDKPSSFSIGSIAAQTTFSDFVGAEKGGALGIEVSNDESSVSIVNTLFQNCHATHHDAAILREDETSVDSLPSTVVNFEWYLALAECLQSQTVLELHWTAVQPKKGFVGLLVFVQMAVLGAQILFLCSD</sequence>
<accession>A0ABQ9X8R0</accession>
<dbReference type="Proteomes" id="UP001281761">
    <property type="component" value="Unassembled WGS sequence"/>
</dbReference>
<feature type="transmembrane region" description="Helical" evidence="2">
    <location>
        <begin position="995"/>
        <end position="1015"/>
    </location>
</feature>
<name>A0ABQ9X8R0_9EUKA</name>
<keyword evidence="2" id="KW-0472">Membrane</keyword>
<keyword evidence="4" id="KW-1185">Reference proteome</keyword>
<feature type="region of interest" description="Disordered" evidence="1">
    <location>
        <begin position="1"/>
        <end position="22"/>
    </location>
</feature>
<gene>
    <name evidence="3" type="ORF">BLNAU_17990</name>
</gene>
<protein>
    <submittedName>
        <fullName evidence="3">Uncharacterized protein</fullName>
    </submittedName>
</protein>
<keyword evidence="2" id="KW-1133">Transmembrane helix</keyword>